<dbReference type="GO" id="GO:0030089">
    <property type="term" value="C:phycobilisome"/>
    <property type="evidence" value="ECO:0007669"/>
    <property type="project" value="UniProtKB-UniRule"/>
</dbReference>
<evidence type="ECO:0000256" key="3">
    <source>
        <dbReference type="ARBA" id="ARBA00022738"/>
    </source>
</evidence>
<dbReference type="GO" id="GO:0031676">
    <property type="term" value="C:plasma membrane-derived thylakoid membrane"/>
    <property type="evidence" value="ECO:0007669"/>
    <property type="project" value="UniProtKB-SubCell"/>
</dbReference>
<gene>
    <name evidence="9" type="primary">cpcG2</name>
</gene>
<comment type="subcellular location">
    <subcellularLocation>
        <location evidence="1">Cellular thylakoid membrane</location>
        <topology evidence="1">Peripheral membrane protein</topology>
        <orientation evidence="1">Cytoplasmic side</orientation>
    </subcellularLocation>
</comment>
<keyword evidence="5 7" id="KW-0472">Membrane</keyword>
<proteinExistence type="inferred from homology"/>
<evidence type="ECO:0000256" key="6">
    <source>
        <dbReference type="PROSITE-ProRule" id="PRU00775"/>
    </source>
</evidence>
<name>A0A024CHB0_9SYNE</name>
<sequence length="253" mass="28921">MTIPVLTYSQKSQNSRVDNLAGNTDSIKYQATGEISASSISTRRDMDSLIEQTYRQIFFHAMSCDRDIYLESQLRSGYITMRDFVRGLLLSERFQQGYYQCSSNYRMVDQVVGRVLGRSVSGEGERLAWSIVIAERGFTNFVDQILESDEYMINFGYDGTPAQRGRLIAGRSTGDMPIYQKFPRYGEDWRNALIEREFVNKTFTTGGDLRSEMKSIVRKPPAWLIKSWLVLFAIGGFELARVILTIGISMVRN</sequence>
<dbReference type="PIRSF" id="PIRSF005898">
    <property type="entry name" value="Phycobilisome_CpeC/CpcI"/>
    <property type="match status" value="1"/>
</dbReference>
<keyword evidence="4" id="KW-0793">Thylakoid</keyword>
<dbReference type="PANTHER" id="PTHR34011">
    <property type="entry name" value="PHYCOBILISOME 32.1 KDA LINKER POLYPEPTIDE, PHYCOCYANIN-ASSOCIATED, ROD 2-RELATED"/>
    <property type="match status" value="1"/>
</dbReference>
<protein>
    <submittedName>
        <fullName evidence="9">Phycobilisome rod-core linker polypeptide CpcG2 (Lrc)</fullName>
    </submittedName>
</protein>
<evidence type="ECO:0000256" key="5">
    <source>
        <dbReference type="ARBA" id="ARBA00023136"/>
    </source>
</evidence>
<dbReference type="InterPro" id="IPR038255">
    <property type="entry name" value="PBS_linker_sf"/>
</dbReference>
<keyword evidence="7" id="KW-1133">Transmembrane helix</keyword>
<evidence type="ECO:0000256" key="2">
    <source>
        <dbReference type="ARBA" id="ARBA00022549"/>
    </source>
</evidence>
<dbReference type="PROSITE" id="PS51445">
    <property type="entry name" value="PBS_LINKER"/>
    <property type="match status" value="1"/>
</dbReference>
<reference evidence="9" key="1">
    <citation type="journal article" date="2014" name="FEMS Microbiol. Ecol.">
        <title>Development of a targeted metagenomic approach to study a genomic region involved in light harvesting in marine Synechococcus.</title>
        <authorList>
            <person name="Humily F."/>
            <person name="Farrant G.K."/>
            <person name="Marie D."/>
            <person name="Perennou M."/>
            <person name="Mazard S."/>
            <person name="Labadie K."/>
            <person name="Aury J.-M."/>
            <person name="Wincker P."/>
            <person name="Nicolas Segui A."/>
            <person name="Scanlan D.J."/>
            <person name="Garczarek L."/>
        </authorList>
    </citation>
    <scope>NUCLEOTIDE SEQUENCE</scope>
</reference>
<dbReference type="InterPro" id="IPR016470">
    <property type="entry name" value="Phycobilisome"/>
</dbReference>
<feature type="transmembrane region" description="Helical" evidence="7">
    <location>
        <begin position="228"/>
        <end position="251"/>
    </location>
</feature>
<dbReference type="GO" id="GO:0015979">
    <property type="term" value="P:photosynthesis"/>
    <property type="evidence" value="ECO:0007669"/>
    <property type="project" value="InterPro"/>
</dbReference>
<dbReference type="EMBL" id="KF846550">
    <property type="protein sequence ID" value="AHZ34013.1"/>
    <property type="molecule type" value="Genomic_DNA"/>
</dbReference>
<evidence type="ECO:0000256" key="1">
    <source>
        <dbReference type="ARBA" id="ARBA00004445"/>
    </source>
</evidence>
<dbReference type="InterPro" id="IPR001297">
    <property type="entry name" value="PBS_linker_dom"/>
</dbReference>
<keyword evidence="2" id="KW-0042">Antenna complex</keyword>
<evidence type="ECO:0000259" key="8">
    <source>
        <dbReference type="PROSITE" id="PS51445"/>
    </source>
</evidence>
<organism evidence="9">
    <name type="scientific">uncultured Synechococcus sp</name>
    <dbReference type="NCBI Taxonomy" id="154535"/>
    <lineage>
        <taxon>Bacteria</taxon>
        <taxon>Bacillati</taxon>
        <taxon>Cyanobacteriota</taxon>
        <taxon>Cyanophyceae</taxon>
        <taxon>Synechococcales</taxon>
        <taxon>Synechococcaceae</taxon>
        <taxon>Synechococcus</taxon>
        <taxon>environmental samples</taxon>
    </lineage>
</organism>
<comment type="similarity">
    <text evidence="6">Belongs to the phycobilisome linker protein family.</text>
</comment>
<dbReference type="AlphaFoldDB" id="A0A024CHB0"/>
<evidence type="ECO:0000256" key="7">
    <source>
        <dbReference type="SAM" id="Phobius"/>
    </source>
</evidence>
<dbReference type="Gene3D" id="1.10.3130.20">
    <property type="entry name" value="Phycobilisome linker domain"/>
    <property type="match status" value="1"/>
</dbReference>
<evidence type="ECO:0000313" key="9">
    <source>
        <dbReference type="EMBL" id="AHZ34013.1"/>
    </source>
</evidence>
<keyword evidence="3 6" id="KW-0605">Phycobilisome</keyword>
<feature type="domain" description="PBS-linker" evidence="8">
    <location>
        <begin position="11"/>
        <end position="192"/>
    </location>
</feature>
<dbReference type="Pfam" id="PF00427">
    <property type="entry name" value="PBS_linker_poly"/>
    <property type="match status" value="1"/>
</dbReference>
<accession>A0A024CHB0</accession>
<evidence type="ECO:0000256" key="4">
    <source>
        <dbReference type="ARBA" id="ARBA00023078"/>
    </source>
</evidence>
<keyword evidence="7" id="KW-0812">Transmembrane</keyword>